<dbReference type="EMBL" id="ML977662">
    <property type="protein sequence ID" value="KAF1994401.1"/>
    <property type="molecule type" value="Genomic_DNA"/>
</dbReference>
<dbReference type="InterPro" id="IPR036864">
    <property type="entry name" value="Zn2-C6_fun-type_DNA-bd_sf"/>
</dbReference>
<organism evidence="4 5">
    <name type="scientific">Amniculicola lignicola CBS 123094</name>
    <dbReference type="NCBI Taxonomy" id="1392246"/>
    <lineage>
        <taxon>Eukaryota</taxon>
        <taxon>Fungi</taxon>
        <taxon>Dikarya</taxon>
        <taxon>Ascomycota</taxon>
        <taxon>Pezizomycotina</taxon>
        <taxon>Dothideomycetes</taxon>
        <taxon>Pleosporomycetidae</taxon>
        <taxon>Pleosporales</taxon>
        <taxon>Amniculicolaceae</taxon>
        <taxon>Amniculicola</taxon>
    </lineage>
</organism>
<dbReference type="Proteomes" id="UP000799779">
    <property type="component" value="Unassembled WGS sequence"/>
</dbReference>
<evidence type="ECO:0000256" key="2">
    <source>
        <dbReference type="ARBA" id="ARBA00023242"/>
    </source>
</evidence>
<keyword evidence="1" id="KW-0560">Oxidoreductase</keyword>
<dbReference type="SUPFAM" id="SSF57701">
    <property type="entry name" value="Zn2/Cys6 DNA-binding domain"/>
    <property type="match status" value="1"/>
</dbReference>
<dbReference type="GO" id="GO:0000981">
    <property type="term" value="F:DNA-binding transcription factor activity, RNA polymerase II-specific"/>
    <property type="evidence" value="ECO:0007669"/>
    <property type="project" value="InterPro"/>
</dbReference>
<dbReference type="Gene3D" id="3.60.130.10">
    <property type="entry name" value="Clavaminate synthase-like"/>
    <property type="match status" value="1"/>
</dbReference>
<dbReference type="Pfam" id="PF02668">
    <property type="entry name" value="TauD"/>
    <property type="match status" value="1"/>
</dbReference>
<keyword evidence="2" id="KW-0539">Nucleus</keyword>
<dbReference type="CDD" id="cd00067">
    <property type="entry name" value="GAL4"/>
    <property type="match status" value="1"/>
</dbReference>
<accession>A0A6A5W2J4</accession>
<dbReference type="InterPro" id="IPR042098">
    <property type="entry name" value="TauD-like_sf"/>
</dbReference>
<dbReference type="GO" id="GO:0016491">
    <property type="term" value="F:oxidoreductase activity"/>
    <property type="evidence" value="ECO:0007669"/>
    <property type="project" value="UniProtKB-KW"/>
</dbReference>
<dbReference type="GO" id="GO:0008270">
    <property type="term" value="F:zinc ion binding"/>
    <property type="evidence" value="ECO:0007669"/>
    <property type="project" value="InterPro"/>
</dbReference>
<evidence type="ECO:0000256" key="1">
    <source>
        <dbReference type="ARBA" id="ARBA00023002"/>
    </source>
</evidence>
<keyword evidence="5" id="KW-1185">Reference proteome</keyword>
<evidence type="ECO:0000313" key="4">
    <source>
        <dbReference type="EMBL" id="KAF1994401.1"/>
    </source>
</evidence>
<proteinExistence type="predicted"/>
<name>A0A6A5W2J4_9PLEO</name>
<evidence type="ECO:0000259" key="3">
    <source>
        <dbReference type="Pfam" id="PF02668"/>
    </source>
</evidence>
<dbReference type="PANTHER" id="PTHR35392:SF3">
    <property type="entry name" value="ZN(2)-C6 FUNGAL-TYPE DOMAIN-CONTAINING PROTEIN"/>
    <property type="match status" value="1"/>
</dbReference>
<dbReference type="OrthoDB" id="272271at2759"/>
<dbReference type="PANTHER" id="PTHR35392">
    <property type="entry name" value="ZN(II)2CYS6 TRANSCRIPTION FACTOR (EUROFUNG)-RELATED-RELATED"/>
    <property type="match status" value="1"/>
</dbReference>
<feature type="domain" description="TauD/TfdA-like" evidence="3">
    <location>
        <begin position="509"/>
        <end position="758"/>
    </location>
</feature>
<reference evidence="4" key="1">
    <citation type="journal article" date="2020" name="Stud. Mycol.">
        <title>101 Dothideomycetes genomes: a test case for predicting lifestyles and emergence of pathogens.</title>
        <authorList>
            <person name="Haridas S."/>
            <person name="Albert R."/>
            <person name="Binder M."/>
            <person name="Bloem J."/>
            <person name="Labutti K."/>
            <person name="Salamov A."/>
            <person name="Andreopoulos B."/>
            <person name="Baker S."/>
            <person name="Barry K."/>
            <person name="Bills G."/>
            <person name="Bluhm B."/>
            <person name="Cannon C."/>
            <person name="Castanera R."/>
            <person name="Culley D."/>
            <person name="Daum C."/>
            <person name="Ezra D."/>
            <person name="Gonzalez J."/>
            <person name="Henrissat B."/>
            <person name="Kuo A."/>
            <person name="Liang C."/>
            <person name="Lipzen A."/>
            <person name="Lutzoni F."/>
            <person name="Magnuson J."/>
            <person name="Mondo S."/>
            <person name="Nolan M."/>
            <person name="Ohm R."/>
            <person name="Pangilinan J."/>
            <person name="Park H.-J."/>
            <person name="Ramirez L."/>
            <person name="Alfaro M."/>
            <person name="Sun H."/>
            <person name="Tritt A."/>
            <person name="Yoshinaga Y."/>
            <person name="Zwiers L.-H."/>
            <person name="Turgeon B."/>
            <person name="Goodwin S."/>
            <person name="Spatafora J."/>
            <person name="Crous P."/>
            <person name="Grigoriev I."/>
        </authorList>
    </citation>
    <scope>NUCLEOTIDE SEQUENCE</scope>
    <source>
        <strain evidence="4">CBS 123094</strain>
    </source>
</reference>
<gene>
    <name evidence="4" type="ORF">P154DRAFT_447759</name>
</gene>
<dbReference type="SUPFAM" id="SSF51197">
    <property type="entry name" value="Clavaminate synthase-like"/>
    <property type="match status" value="1"/>
</dbReference>
<dbReference type="InterPro" id="IPR001138">
    <property type="entry name" value="Zn2Cys6_DnaBD"/>
</dbReference>
<protein>
    <submittedName>
        <fullName evidence="4">Clavaminate synthase-like protein</fullName>
    </submittedName>
</protein>
<dbReference type="InterPro" id="IPR052973">
    <property type="entry name" value="Fungal_sec-metab_reg_TF"/>
</dbReference>
<evidence type="ECO:0000313" key="5">
    <source>
        <dbReference type="Proteomes" id="UP000799779"/>
    </source>
</evidence>
<dbReference type="InterPro" id="IPR003819">
    <property type="entry name" value="TauD/TfdA-like"/>
</dbReference>
<sequence length="807" mass="91692">MVSSIDSSSRPQATRIPIILKQIAPKSSITTAAQVGIENITLALTRGGAKGKGRRKPYSDSRVQKETNFTRLIKACVRCRMQRIRCNPDPNNPTGPCLSCQNVINTMSRLPCLRYKVTESVLHRTGLDYMAFYKAHPMVGPKFGDFYMAKDWTNAPTRFLDITQDRGTILQLEVREFRPPVEPGALDLKGRSMYAIPWAIADADVAVESINEFLDASVGPYLDHLLDDSNHLVWDVFHSALRLSLFPFPNELLRDVLRLWVGCRFIESRWRCCGTDNLDAEQLKDPFYEWISPPPYIDYQFASLVMHRVLGPLRRSILKGLQDLILANKAGNWYPIFLTVFILLYNYELSMVFQLQFALRRQAAVSQRPFRANFSWDSPENQRLADLDAEQSAFMKRIAGHVQCLAGILHKVYKHHFGKCSMAPGILLNDSFHSEEQSALRTKPIHSAASSKVLSWPTHFTSDLAWSAASFQDERDYTVYLTPEHTTEINSALKYFKQLEIDGSEINCESFPLPTLGPILKGGSLDLHNGRGFLNIRGLGLSSYSVEDNVLVSLGLSSYIGELRAKQDEDGSMLMHIRDVKETCEPQRSRPTRYSKRASTFHTDTFCDIVALQTRSCAAQGGKHMIASSLNIYNRLAATRPDLVELLARPDWSFDSRGPLLPACSRPLLFYQSGRIILNFAREPLVGLQDVSRAINVPRISSKQLEALDTIEAIANEHQLVLNLRPGDLTFINNHAVLHSREAFEDDATNQRYLIRFWLKNKELAWKLPRQLQYGNSRLYDAIDIEERWNIIHVPRLKFKLSERLSS</sequence>
<dbReference type="AlphaFoldDB" id="A0A6A5W2J4"/>